<accession>A0A099P499</accession>
<dbReference type="EMBL" id="JQFK01000006">
    <property type="protein sequence ID" value="KGK39823.1"/>
    <property type="molecule type" value="Genomic_DNA"/>
</dbReference>
<feature type="signal peptide" evidence="5">
    <location>
        <begin position="1"/>
        <end position="21"/>
    </location>
</feature>
<organism evidence="7 8">
    <name type="scientific">Pichia kudriavzevii</name>
    <name type="common">Yeast</name>
    <name type="synonym">Issatchenkia orientalis</name>
    <dbReference type="NCBI Taxonomy" id="4909"/>
    <lineage>
        <taxon>Eukaryota</taxon>
        <taxon>Fungi</taxon>
        <taxon>Dikarya</taxon>
        <taxon>Ascomycota</taxon>
        <taxon>Saccharomycotina</taxon>
        <taxon>Pichiomycetes</taxon>
        <taxon>Pichiales</taxon>
        <taxon>Pichiaceae</taxon>
        <taxon>Pichia</taxon>
    </lineage>
</organism>
<feature type="domain" description="FAD dependent oxidoreductase" evidence="6">
    <location>
        <begin position="4"/>
        <end position="37"/>
    </location>
</feature>
<comment type="cofactor">
    <cofactor evidence="1">
        <name>FAD</name>
        <dbReference type="ChEBI" id="CHEBI:57692"/>
    </cofactor>
</comment>
<evidence type="ECO:0000256" key="4">
    <source>
        <dbReference type="ARBA" id="ARBA00023002"/>
    </source>
</evidence>
<dbReference type="eggNOG" id="KOG2614">
    <property type="taxonomic scope" value="Eukaryota"/>
</dbReference>
<dbReference type="VEuPathDB" id="FungiDB:C5L36_0B06010"/>
<dbReference type="Gene3D" id="3.50.50.60">
    <property type="entry name" value="FAD/NAD(P)-binding domain"/>
    <property type="match status" value="1"/>
</dbReference>
<evidence type="ECO:0000313" key="8">
    <source>
        <dbReference type="Proteomes" id="UP000029867"/>
    </source>
</evidence>
<sequence length="132" mass="14520">MPSVAVIGSGLVGCLTALALGHRGYEVTLVDMRPDPRLADKSEKNLRSINLAVSDRGIRALKFVDPNMAERVLDGIIPMYGRMIHPLNGEPESQIYGLFGESINSIDRAKLNENLLDEIEMFNKGSDKPIKL</sequence>
<gene>
    <name evidence="7" type="ORF">JL09_g995</name>
</gene>
<proteinExistence type="predicted"/>
<dbReference type="InterPro" id="IPR036188">
    <property type="entry name" value="FAD/NAD-bd_sf"/>
</dbReference>
<evidence type="ECO:0000313" key="7">
    <source>
        <dbReference type="EMBL" id="KGK39823.1"/>
    </source>
</evidence>
<dbReference type="Proteomes" id="UP000029867">
    <property type="component" value="Unassembled WGS sequence"/>
</dbReference>
<feature type="non-terminal residue" evidence="7">
    <location>
        <position position="132"/>
    </location>
</feature>
<dbReference type="SUPFAM" id="SSF51905">
    <property type="entry name" value="FAD/NAD(P)-binding domain"/>
    <property type="match status" value="1"/>
</dbReference>
<comment type="caution">
    <text evidence="7">The sequence shown here is derived from an EMBL/GenBank/DDBJ whole genome shotgun (WGS) entry which is preliminary data.</text>
</comment>
<dbReference type="HOGENOM" id="CLU_136880_0_0_1"/>
<keyword evidence="2" id="KW-0285">Flavoprotein</keyword>
<dbReference type="InterPro" id="IPR006076">
    <property type="entry name" value="FAD-dep_OxRdtase"/>
</dbReference>
<feature type="chain" id="PRO_5001951755" description="FAD dependent oxidoreductase domain-containing protein" evidence="5">
    <location>
        <begin position="22"/>
        <end position="132"/>
    </location>
</feature>
<protein>
    <recommendedName>
        <fullName evidence="6">FAD dependent oxidoreductase domain-containing protein</fullName>
    </recommendedName>
</protein>
<dbReference type="PANTHER" id="PTHR46028:SF2">
    <property type="entry name" value="KYNURENINE 3-MONOOXYGENASE"/>
    <property type="match status" value="1"/>
</dbReference>
<dbReference type="GO" id="GO:0004502">
    <property type="term" value="F:kynurenine 3-monooxygenase activity"/>
    <property type="evidence" value="ECO:0007669"/>
    <property type="project" value="TreeGrafter"/>
</dbReference>
<evidence type="ECO:0000256" key="2">
    <source>
        <dbReference type="ARBA" id="ARBA00022630"/>
    </source>
</evidence>
<keyword evidence="3" id="KW-0274">FAD</keyword>
<dbReference type="PANTHER" id="PTHR46028">
    <property type="entry name" value="KYNURENINE 3-MONOOXYGENASE"/>
    <property type="match status" value="1"/>
</dbReference>
<dbReference type="AlphaFoldDB" id="A0A099P499"/>
<evidence type="ECO:0000256" key="3">
    <source>
        <dbReference type="ARBA" id="ARBA00022827"/>
    </source>
</evidence>
<evidence type="ECO:0000256" key="5">
    <source>
        <dbReference type="SAM" id="SignalP"/>
    </source>
</evidence>
<name>A0A099P499_PICKU</name>
<evidence type="ECO:0000256" key="1">
    <source>
        <dbReference type="ARBA" id="ARBA00001974"/>
    </source>
</evidence>
<keyword evidence="4" id="KW-0560">Oxidoreductase</keyword>
<evidence type="ECO:0000259" key="6">
    <source>
        <dbReference type="Pfam" id="PF01266"/>
    </source>
</evidence>
<dbReference type="Pfam" id="PF01266">
    <property type="entry name" value="DAO"/>
    <property type="match status" value="1"/>
</dbReference>
<dbReference type="GO" id="GO:0005741">
    <property type="term" value="C:mitochondrial outer membrane"/>
    <property type="evidence" value="ECO:0007669"/>
    <property type="project" value="TreeGrafter"/>
</dbReference>
<keyword evidence="5" id="KW-0732">Signal</keyword>
<reference evidence="8" key="1">
    <citation type="journal article" date="2014" name="Microb. Cell Fact.">
        <title>Exploiting Issatchenkia orientalis SD108 for succinic acid production.</title>
        <authorList>
            <person name="Xiao H."/>
            <person name="Shao Z."/>
            <person name="Jiang Y."/>
            <person name="Dole S."/>
            <person name="Zhao H."/>
        </authorList>
    </citation>
    <scope>NUCLEOTIDE SEQUENCE [LARGE SCALE GENOMIC DNA]</scope>
    <source>
        <strain evidence="8">SD108</strain>
    </source>
</reference>
<dbReference type="GO" id="GO:0070189">
    <property type="term" value="P:kynurenine metabolic process"/>
    <property type="evidence" value="ECO:0007669"/>
    <property type="project" value="TreeGrafter"/>
</dbReference>